<sequence length="129" mass="14489">MPEKESYHFSRLAEELIGDLRGLPFQEPARMKRRATKPMAPLVEELLVKYNIGGHSPIDSVREKWTETVGHANAAFSHPLEIDGRSRLIVTVSHAVVRSELHLHRSTILRKLKLVPGCGHLSEIVLRAG</sequence>
<evidence type="ECO:0008006" key="2">
    <source>
        <dbReference type="Google" id="ProtNLM"/>
    </source>
</evidence>
<accession>A0A1J5S7M3</accession>
<comment type="caution">
    <text evidence="1">The sequence shown here is derived from an EMBL/GenBank/DDBJ whole genome shotgun (WGS) entry which is preliminary data.</text>
</comment>
<organism evidence="1">
    <name type="scientific">mine drainage metagenome</name>
    <dbReference type="NCBI Taxonomy" id="410659"/>
    <lineage>
        <taxon>unclassified sequences</taxon>
        <taxon>metagenomes</taxon>
        <taxon>ecological metagenomes</taxon>
    </lineage>
</organism>
<protein>
    <recommendedName>
        <fullName evidence="2">DUF721 domain-containing protein</fullName>
    </recommendedName>
</protein>
<evidence type="ECO:0000313" key="1">
    <source>
        <dbReference type="EMBL" id="OIR04114.1"/>
    </source>
</evidence>
<name>A0A1J5S7M3_9ZZZZ</name>
<dbReference type="EMBL" id="MLJW01000060">
    <property type="protein sequence ID" value="OIR04114.1"/>
    <property type="molecule type" value="Genomic_DNA"/>
</dbReference>
<dbReference type="InterPro" id="IPR007922">
    <property type="entry name" value="DciA-like"/>
</dbReference>
<dbReference type="AlphaFoldDB" id="A0A1J5S7M3"/>
<reference evidence="1" key="1">
    <citation type="submission" date="2016-10" db="EMBL/GenBank/DDBJ databases">
        <title>Sequence of Gallionella enrichment culture.</title>
        <authorList>
            <person name="Poehlein A."/>
            <person name="Muehling M."/>
            <person name="Daniel R."/>
        </authorList>
    </citation>
    <scope>NUCLEOTIDE SEQUENCE</scope>
</reference>
<gene>
    <name evidence="1" type="ORF">GALL_138450</name>
</gene>
<proteinExistence type="predicted"/>
<dbReference type="Pfam" id="PF05258">
    <property type="entry name" value="DciA"/>
    <property type="match status" value="1"/>
</dbReference>